<dbReference type="InterPro" id="IPR052381">
    <property type="entry name" value="AAA_domain_protein"/>
</dbReference>
<dbReference type="InterPro" id="IPR027417">
    <property type="entry name" value="P-loop_NTPase"/>
</dbReference>
<dbReference type="InterPro" id="IPR003593">
    <property type="entry name" value="AAA+_ATPase"/>
</dbReference>
<dbReference type="InterPro" id="IPR003959">
    <property type="entry name" value="ATPase_AAA_core"/>
</dbReference>
<name>A0A367ZSG1_9BACT</name>
<dbReference type="Pfam" id="PF00004">
    <property type="entry name" value="AAA"/>
    <property type="match status" value="1"/>
</dbReference>
<dbReference type="EMBL" id="QOQW01000003">
    <property type="protein sequence ID" value="RCK81083.1"/>
    <property type="molecule type" value="Genomic_DNA"/>
</dbReference>
<accession>A0A367ZSG1</accession>
<dbReference type="GO" id="GO:0016887">
    <property type="term" value="F:ATP hydrolysis activity"/>
    <property type="evidence" value="ECO:0007669"/>
    <property type="project" value="InterPro"/>
</dbReference>
<keyword evidence="2" id="KW-0067">ATP-binding</keyword>
<sequence length="602" mass="67565">MPDSPKWAREMAEIFKSGSVSQFILYGNVDDWVSYRSGPGAALQLFSLRDFLARIMFEPFEVVLAYDRGNGIRTLKGGDQFQAFLKVFDDFHRTGFAGVTPVPDKDPARTLEMGNLLPKEPKRALALIDRFLRNGLFRTRAGPDGKRIPDPVKVAVILDYAQYLLPRTDPAYTNPETVETLIRVSDWASDPSINSAFIATCLIAENLTDLNRDIVENPRTAKLRIDLPDAEEVREFIDAITAAITDFSTVCDVDRAALSQKLEGLARLDIQNLINRAVKNNRRITMDYLRSVKKEMIEKSAGGRIEFVESTRTLDAVAGHREAKTWMRQDAMLMKKGKAKALPMGYLITGRIGTGKTYLVECFAGEAGVPCVELKNFRDKWVGATEGNLEAIFKILHAMGQVIVFVDEADQVAGKRDSGGTDAGLSGRIYAMLAREMADTRNRGRIFWIFATSRPDLLEVDLKRVGRLDVHIPLFAPQTPEDKKELFLSLAKKNKIDLRPEDVPDFPPDLDIGGNEMEGILIMASRLYEVQEDEAPKKPIAELVKEAMATYRPMAHAERLEYMDLVAVLECTDRRFLPAKFADLDLGKVKQRVEQLKMRLGD</sequence>
<dbReference type="Proteomes" id="UP000252355">
    <property type="component" value="Unassembled WGS sequence"/>
</dbReference>
<organism evidence="6 7">
    <name type="scientific">Candidatus Ozemobacter sibiricus</name>
    <dbReference type="NCBI Taxonomy" id="2268124"/>
    <lineage>
        <taxon>Bacteria</taxon>
        <taxon>Candidatus Ozemobacteria</taxon>
        <taxon>Candidatus Ozemobacterales</taxon>
        <taxon>Candidatus Ozemobacteraceae</taxon>
        <taxon>Candidatus Ozemobacter</taxon>
    </lineage>
</organism>
<protein>
    <recommendedName>
        <fullName evidence="4">Uncharacterized AAA domain-containing protein ycf46</fullName>
    </recommendedName>
</protein>
<dbReference type="CDD" id="cd19481">
    <property type="entry name" value="RecA-like_protease"/>
    <property type="match status" value="1"/>
</dbReference>
<evidence type="ECO:0000256" key="4">
    <source>
        <dbReference type="ARBA" id="ARBA00040480"/>
    </source>
</evidence>
<evidence type="ECO:0000256" key="2">
    <source>
        <dbReference type="ARBA" id="ARBA00022840"/>
    </source>
</evidence>
<evidence type="ECO:0000313" key="6">
    <source>
        <dbReference type="EMBL" id="RCK81083.1"/>
    </source>
</evidence>
<evidence type="ECO:0000259" key="5">
    <source>
        <dbReference type="SMART" id="SM00382"/>
    </source>
</evidence>
<dbReference type="PANTHER" id="PTHR42960">
    <property type="entry name" value="YCF46 PROTEIN"/>
    <property type="match status" value="1"/>
</dbReference>
<keyword evidence="6" id="KW-0132">Cell division</keyword>
<dbReference type="Gene3D" id="3.40.50.300">
    <property type="entry name" value="P-loop containing nucleotide triphosphate hydrolases"/>
    <property type="match status" value="1"/>
</dbReference>
<feature type="domain" description="AAA+ ATPase" evidence="5">
    <location>
        <begin position="342"/>
        <end position="478"/>
    </location>
</feature>
<comment type="similarity">
    <text evidence="3">Belongs to the AAA ATPase family. Highly divergent.</text>
</comment>
<keyword evidence="1" id="KW-0547">Nucleotide-binding</keyword>
<dbReference type="SMART" id="SM00382">
    <property type="entry name" value="AAA"/>
    <property type="match status" value="1"/>
</dbReference>
<keyword evidence="6" id="KW-0131">Cell cycle</keyword>
<dbReference type="GO" id="GO:0051301">
    <property type="term" value="P:cell division"/>
    <property type="evidence" value="ECO:0007669"/>
    <property type="project" value="UniProtKB-KW"/>
</dbReference>
<evidence type="ECO:0000313" key="7">
    <source>
        <dbReference type="Proteomes" id="UP000252355"/>
    </source>
</evidence>
<evidence type="ECO:0000256" key="1">
    <source>
        <dbReference type="ARBA" id="ARBA00022741"/>
    </source>
</evidence>
<dbReference type="AlphaFoldDB" id="A0A367ZSG1"/>
<reference evidence="6 7" key="1">
    <citation type="submission" date="2018-05" db="EMBL/GenBank/DDBJ databases">
        <title>A metagenomic window into the 2 km-deep terrestrial subsurface aquifer revealed taxonomically and functionally diverse microbial community comprising novel uncultured bacterial lineages.</title>
        <authorList>
            <person name="Kadnikov V.V."/>
            <person name="Mardanov A.V."/>
            <person name="Beletsky A.V."/>
            <person name="Banks D."/>
            <person name="Pimenov N.V."/>
            <person name="Frank Y.A."/>
            <person name="Karnachuk O.V."/>
            <person name="Ravin N.V."/>
        </authorList>
    </citation>
    <scope>NUCLEOTIDE SEQUENCE [LARGE SCALE GENOMIC DNA]</scope>
    <source>
        <strain evidence="6">BY5</strain>
    </source>
</reference>
<dbReference type="GO" id="GO:0005524">
    <property type="term" value="F:ATP binding"/>
    <property type="evidence" value="ECO:0007669"/>
    <property type="project" value="UniProtKB-KW"/>
</dbReference>
<dbReference type="PANTHER" id="PTHR42960:SF1">
    <property type="entry name" value="YCF46 PROTEIN"/>
    <property type="match status" value="1"/>
</dbReference>
<gene>
    <name evidence="6" type="ORF">OZSIB_2460</name>
</gene>
<comment type="caution">
    <text evidence="6">The sequence shown here is derived from an EMBL/GenBank/DDBJ whole genome shotgun (WGS) entry which is preliminary data.</text>
</comment>
<dbReference type="SUPFAM" id="SSF52540">
    <property type="entry name" value="P-loop containing nucleoside triphosphate hydrolases"/>
    <property type="match status" value="2"/>
</dbReference>
<evidence type="ECO:0000256" key="3">
    <source>
        <dbReference type="ARBA" id="ARBA00038088"/>
    </source>
</evidence>
<proteinExistence type="inferred from homology"/>